<evidence type="ECO:0000313" key="6">
    <source>
        <dbReference type="Proteomes" id="UP001238088"/>
    </source>
</evidence>
<dbReference type="Pfam" id="PF00106">
    <property type="entry name" value="adh_short"/>
    <property type="match status" value="1"/>
</dbReference>
<keyword evidence="2" id="KW-0521">NADP</keyword>
<dbReference type="RefSeq" id="WP_307476172.1">
    <property type="nucleotide sequence ID" value="NZ_JAUSUB010000013.1"/>
</dbReference>
<organism evidence="5 6">
    <name type="scientific">Cytobacillus purgationiresistens</name>
    <dbReference type="NCBI Taxonomy" id="863449"/>
    <lineage>
        <taxon>Bacteria</taxon>
        <taxon>Bacillati</taxon>
        <taxon>Bacillota</taxon>
        <taxon>Bacilli</taxon>
        <taxon>Bacillales</taxon>
        <taxon>Bacillaceae</taxon>
        <taxon>Cytobacillus</taxon>
    </lineage>
</organism>
<reference evidence="5 6" key="1">
    <citation type="submission" date="2023-07" db="EMBL/GenBank/DDBJ databases">
        <title>Genomic Encyclopedia of Type Strains, Phase IV (KMG-IV): sequencing the most valuable type-strain genomes for metagenomic binning, comparative biology and taxonomic classification.</title>
        <authorList>
            <person name="Goeker M."/>
        </authorList>
    </citation>
    <scope>NUCLEOTIDE SEQUENCE [LARGE SCALE GENOMIC DNA]</scope>
    <source>
        <strain evidence="5 6">DSM 23494</strain>
    </source>
</reference>
<dbReference type="NCBIfam" id="NF004846">
    <property type="entry name" value="PRK06197.1"/>
    <property type="match status" value="1"/>
</dbReference>
<dbReference type="InterPro" id="IPR002347">
    <property type="entry name" value="SDR_fam"/>
</dbReference>
<dbReference type="PANTHER" id="PTHR24320:SF282">
    <property type="entry name" value="WW DOMAIN-CONTAINING OXIDOREDUCTASE"/>
    <property type="match status" value="1"/>
</dbReference>
<gene>
    <name evidence="5" type="ORF">J2S17_003064</name>
</gene>
<comment type="caution">
    <text evidence="5">The sequence shown here is derived from an EMBL/GenBank/DDBJ whole genome shotgun (WGS) entry which is preliminary data.</text>
</comment>
<dbReference type="PRINTS" id="PR00080">
    <property type="entry name" value="SDRFAMILY"/>
</dbReference>
<dbReference type="SUPFAM" id="SSF51735">
    <property type="entry name" value="NAD(P)-binding Rossmann-fold domains"/>
    <property type="match status" value="1"/>
</dbReference>
<evidence type="ECO:0000256" key="1">
    <source>
        <dbReference type="ARBA" id="ARBA00006484"/>
    </source>
</evidence>
<name>A0ABU0AKD0_9BACI</name>
<evidence type="ECO:0000256" key="2">
    <source>
        <dbReference type="ARBA" id="ARBA00022857"/>
    </source>
</evidence>
<comment type="similarity">
    <text evidence="1 4">Belongs to the short-chain dehydrogenases/reductases (SDR) family.</text>
</comment>
<dbReference type="Proteomes" id="UP001238088">
    <property type="component" value="Unassembled WGS sequence"/>
</dbReference>
<accession>A0ABU0AKD0</accession>
<keyword evidence="6" id="KW-1185">Reference proteome</keyword>
<dbReference type="CDD" id="cd05327">
    <property type="entry name" value="retinol-DH_like_SDR_c_like"/>
    <property type="match status" value="1"/>
</dbReference>
<sequence>MIRKKWTYEDIPNQSGRVVVITGANSGIGYQEALMLAKKGAKIILAGRDLKKVRTAINHILNEVPSAKLDYVILDLADLDSVFRCAEEIQSKYESLDLLINNAGVMIPPFSRTKQGFELQLGTNHLGHYALTGKLLPLILKTPNSRIISMTSLAGVLGSINFNDLNYDQDRHYIKMLAYGQSKLANIMFINELANRLKQAGSNVIAALAHPGGSATNLQKNGDFFFRRILTPLTSHPVSEAALPILRAACDTQIKNGSFLAPSGILQLTGSPVEVKMPAKAINKSRCNQLWTISEKLTNVSYDKFLPG</sequence>
<proteinExistence type="inferred from homology"/>
<evidence type="ECO:0000256" key="4">
    <source>
        <dbReference type="RuleBase" id="RU000363"/>
    </source>
</evidence>
<evidence type="ECO:0000256" key="3">
    <source>
        <dbReference type="ARBA" id="ARBA00023002"/>
    </source>
</evidence>
<keyword evidence="3" id="KW-0560">Oxidoreductase</keyword>
<dbReference type="PANTHER" id="PTHR24320">
    <property type="entry name" value="RETINOL DEHYDROGENASE"/>
    <property type="match status" value="1"/>
</dbReference>
<protein>
    <submittedName>
        <fullName evidence="5">NAD(P)-dependent dehydrogenase (Short-subunit alcohol dehydrogenase family)</fullName>
    </submittedName>
</protein>
<dbReference type="Gene3D" id="3.40.50.720">
    <property type="entry name" value="NAD(P)-binding Rossmann-like Domain"/>
    <property type="match status" value="1"/>
</dbReference>
<dbReference type="EMBL" id="JAUSUB010000013">
    <property type="protein sequence ID" value="MDQ0271176.1"/>
    <property type="molecule type" value="Genomic_DNA"/>
</dbReference>
<evidence type="ECO:0000313" key="5">
    <source>
        <dbReference type="EMBL" id="MDQ0271176.1"/>
    </source>
</evidence>
<dbReference type="PRINTS" id="PR00081">
    <property type="entry name" value="GDHRDH"/>
</dbReference>
<dbReference type="InterPro" id="IPR036291">
    <property type="entry name" value="NAD(P)-bd_dom_sf"/>
</dbReference>